<dbReference type="Proteomes" id="UP000321181">
    <property type="component" value="Unassembled WGS sequence"/>
</dbReference>
<sequence>MSTDRAENLRQRAVLHAALADPARLGIVDTLALGDASPSELAQALGMPSNLLAHHLKVLEREGVVGRSRSEGDRRRSYVHLVSGSLDRLASPLVRPARRVLFVCTANSARSHLAVALWRRASAIPAESAGTHPAAAIAPGVLDTARRHGLDVPEVRPQHVADAHGPEDLVVTVCDRAHEELTIPVDVHWSIPDPLRTGRPEAFDEALQEIAHRVEHLAPSLVPTS</sequence>
<evidence type="ECO:0000313" key="3">
    <source>
        <dbReference type="EMBL" id="GEO35224.1"/>
    </source>
</evidence>
<dbReference type="InterPro" id="IPR036196">
    <property type="entry name" value="Ptyr_pPase_sf"/>
</dbReference>
<dbReference type="InterPro" id="IPR001845">
    <property type="entry name" value="HTH_ArsR_DNA-bd_dom"/>
</dbReference>
<reference evidence="3 4" key="1">
    <citation type="submission" date="2019-07" db="EMBL/GenBank/DDBJ databases">
        <title>Whole genome shotgun sequence of Cellulomonas aerilata NBRC 106308.</title>
        <authorList>
            <person name="Hosoyama A."/>
            <person name="Uohara A."/>
            <person name="Ohji S."/>
            <person name="Ichikawa N."/>
        </authorList>
    </citation>
    <scope>NUCLEOTIDE SEQUENCE [LARGE SCALE GENOMIC DNA]</scope>
    <source>
        <strain evidence="3 4">NBRC 106308</strain>
    </source>
</reference>
<evidence type="ECO:0000313" key="4">
    <source>
        <dbReference type="Proteomes" id="UP000321181"/>
    </source>
</evidence>
<accession>A0A512DFG2</accession>
<dbReference type="InterPro" id="IPR036388">
    <property type="entry name" value="WH-like_DNA-bd_sf"/>
</dbReference>
<dbReference type="InterPro" id="IPR011991">
    <property type="entry name" value="ArsR-like_HTH"/>
</dbReference>
<dbReference type="InterPro" id="IPR036390">
    <property type="entry name" value="WH_DNA-bd_sf"/>
</dbReference>
<dbReference type="PANTHER" id="PTHR43428">
    <property type="entry name" value="ARSENATE REDUCTASE"/>
    <property type="match status" value="1"/>
</dbReference>
<evidence type="ECO:0000259" key="2">
    <source>
        <dbReference type="PROSITE" id="PS50987"/>
    </source>
</evidence>
<dbReference type="Pfam" id="PF12840">
    <property type="entry name" value="HTH_20"/>
    <property type="match status" value="1"/>
</dbReference>
<feature type="domain" description="HTH arsR-type" evidence="2">
    <location>
        <begin position="4"/>
        <end position="98"/>
    </location>
</feature>
<evidence type="ECO:0000256" key="1">
    <source>
        <dbReference type="ARBA" id="ARBA00022849"/>
    </source>
</evidence>
<dbReference type="GO" id="GO:0046685">
    <property type="term" value="P:response to arsenic-containing substance"/>
    <property type="evidence" value="ECO:0007669"/>
    <property type="project" value="UniProtKB-KW"/>
</dbReference>
<dbReference type="SUPFAM" id="SSF52788">
    <property type="entry name" value="Phosphotyrosine protein phosphatases I"/>
    <property type="match status" value="1"/>
</dbReference>
<name>A0A512DFG2_9CELL</name>
<proteinExistence type="predicted"/>
<dbReference type="InterPro" id="IPR023485">
    <property type="entry name" value="Ptyr_pPase"/>
</dbReference>
<dbReference type="OrthoDB" id="9784339at2"/>
<dbReference type="GO" id="GO:0003700">
    <property type="term" value="F:DNA-binding transcription factor activity"/>
    <property type="evidence" value="ECO:0007669"/>
    <property type="project" value="InterPro"/>
</dbReference>
<protein>
    <submittedName>
        <fullName evidence="3">Putative regulatory protein, ArsR family</fullName>
    </submittedName>
</protein>
<keyword evidence="1" id="KW-0059">Arsenical resistance</keyword>
<dbReference type="SMART" id="SM00418">
    <property type="entry name" value="HTH_ARSR"/>
    <property type="match status" value="1"/>
</dbReference>
<dbReference type="CDD" id="cd00090">
    <property type="entry name" value="HTH_ARSR"/>
    <property type="match status" value="1"/>
</dbReference>
<dbReference type="PANTHER" id="PTHR43428:SF1">
    <property type="entry name" value="ARSENATE REDUCTASE"/>
    <property type="match status" value="1"/>
</dbReference>
<keyword evidence="4" id="KW-1185">Reference proteome</keyword>
<gene>
    <name evidence="3" type="ORF">CAE01nite_29490</name>
</gene>
<comment type="caution">
    <text evidence="3">The sequence shown here is derived from an EMBL/GenBank/DDBJ whole genome shotgun (WGS) entry which is preliminary data.</text>
</comment>
<dbReference type="Gene3D" id="3.40.50.2300">
    <property type="match status" value="1"/>
</dbReference>
<dbReference type="EMBL" id="BJYY01000018">
    <property type="protein sequence ID" value="GEO35224.1"/>
    <property type="molecule type" value="Genomic_DNA"/>
</dbReference>
<dbReference type="AlphaFoldDB" id="A0A512DFG2"/>
<dbReference type="RefSeq" id="WP_146906079.1">
    <property type="nucleotide sequence ID" value="NZ_BAAARM010000005.1"/>
</dbReference>
<dbReference type="SUPFAM" id="SSF46785">
    <property type="entry name" value="Winged helix' DNA-binding domain"/>
    <property type="match status" value="1"/>
</dbReference>
<dbReference type="Pfam" id="PF01451">
    <property type="entry name" value="LMWPc"/>
    <property type="match status" value="1"/>
</dbReference>
<dbReference type="PROSITE" id="PS50987">
    <property type="entry name" value="HTH_ARSR_2"/>
    <property type="match status" value="1"/>
</dbReference>
<dbReference type="Gene3D" id="1.10.10.10">
    <property type="entry name" value="Winged helix-like DNA-binding domain superfamily/Winged helix DNA-binding domain"/>
    <property type="match status" value="1"/>
</dbReference>
<dbReference type="SMART" id="SM00226">
    <property type="entry name" value="LMWPc"/>
    <property type="match status" value="1"/>
</dbReference>
<organism evidence="3 4">
    <name type="scientific">Cellulomonas aerilata</name>
    <dbReference type="NCBI Taxonomy" id="515326"/>
    <lineage>
        <taxon>Bacteria</taxon>
        <taxon>Bacillati</taxon>
        <taxon>Actinomycetota</taxon>
        <taxon>Actinomycetes</taxon>
        <taxon>Micrococcales</taxon>
        <taxon>Cellulomonadaceae</taxon>
        <taxon>Cellulomonas</taxon>
    </lineage>
</organism>